<dbReference type="SMART" id="SM00760">
    <property type="entry name" value="Bac_DnaA_C"/>
    <property type="match status" value="1"/>
</dbReference>
<dbReference type="Gene3D" id="1.10.1750.10">
    <property type="match status" value="1"/>
</dbReference>
<accession>A0AAX1UFL8</accession>
<dbReference type="GO" id="GO:0005524">
    <property type="term" value="F:ATP binding"/>
    <property type="evidence" value="ECO:0007669"/>
    <property type="project" value="InterPro"/>
</dbReference>
<name>A0AAX1UFL8_CERSP</name>
<gene>
    <name evidence="2" type="ORF">D1114_20915</name>
</gene>
<dbReference type="GO" id="GO:0006275">
    <property type="term" value="P:regulation of DNA replication"/>
    <property type="evidence" value="ECO:0007669"/>
    <property type="project" value="InterPro"/>
</dbReference>
<dbReference type="EMBL" id="QWGP01000038">
    <property type="protein sequence ID" value="RHZ91136.1"/>
    <property type="molecule type" value="Genomic_DNA"/>
</dbReference>
<dbReference type="GO" id="GO:0006270">
    <property type="term" value="P:DNA replication initiation"/>
    <property type="evidence" value="ECO:0007669"/>
    <property type="project" value="InterPro"/>
</dbReference>
<reference evidence="2 3" key="1">
    <citation type="submission" date="2018-08" db="EMBL/GenBank/DDBJ databases">
        <title>Draft genome sequence of Rhodobacter sphaeroides FY.</title>
        <authorList>
            <person name="Rayyan A."/>
            <person name="Meyer T.E."/>
            <person name="Kyndt J.A."/>
        </authorList>
    </citation>
    <scope>NUCLEOTIDE SEQUENCE [LARGE SCALE GENOMIC DNA]</scope>
    <source>
        <strain evidence="2 3">FY</strain>
    </source>
</reference>
<protein>
    <submittedName>
        <fullName evidence="2">Chromosomal replication initiator DnaA</fullName>
    </submittedName>
</protein>
<organism evidence="2 3">
    <name type="scientific">Cereibacter sphaeroides</name>
    <name type="common">Rhodobacter sphaeroides</name>
    <dbReference type="NCBI Taxonomy" id="1063"/>
    <lineage>
        <taxon>Bacteria</taxon>
        <taxon>Pseudomonadati</taxon>
        <taxon>Pseudomonadota</taxon>
        <taxon>Alphaproteobacteria</taxon>
        <taxon>Rhodobacterales</taxon>
        <taxon>Paracoccaceae</taxon>
        <taxon>Cereibacter</taxon>
    </lineage>
</organism>
<comment type="caution">
    <text evidence="2">The sequence shown here is derived from an EMBL/GenBank/DDBJ whole genome shotgun (WGS) entry which is preliminary data.</text>
</comment>
<feature type="domain" description="Chromosomal replication initiator DnaA C-terminal" evidence="1">
    <location>
        <begin position="20"/>
        <end position="87"/>
    </location>
</feature>
<dbReference type="SUPFAM" id="SSF48295">
    <property type="entry name" value="TrpR-like"/>
    <property type="match status" value="1"/>
</dbReference>
<dbReference type="InterPro" id="IPR010921">
    <property type="entry name" value="Trp_repressor/repl_initiator"/>
</dbReference>
<dbReference type="Pfam" id="PF08299">
    <property type="entry name" value="Bac_DnaA_C"/>
    <property type="match status" value="1"/>
</dbReference>
<proteinExistence type="predicted"/>
<dbReference type="Proteomes" id="UP000266305">
    <property type="component" value="Unassembled WGS sequence"/>
</dbReference>
<dbReference type="RefSeq" id="WP_119001328.1">
    <property type="nucleotide sequence ID" value="NZ_QWGP01000038.1"/>
</dbReference>
<evidence type="ECO:0000259" key="1">
    <source>
        <dbReference type="SMART" id="SM00760"/>
    </source>
</evidence>
<dbReference type="InterPro" id="IPR013159">
    <property type="entry name" value="DnaA_C"/>
</dbReference>
<dbReference type="GO" id="GO:0043565">
    <property type="term" value="F:sequence-specific DNA binding"/>
    <property type="evidence" value="ECO:0007669"/>
    <property type="project" value="InterPro"/>
</dbReference>
<evidence type="ECO:0000313" key="3">
    <source>
        <dbReference type="Proteomes" id="UP000266305"/>
    </source>
</evidence>
<sequence>MTPEDAARAAEIRTRCHPARITEIVTEVAEATGWEPQEITGLRVFPGLVQARDLACFIARREGFSLTQIGNVLRRDHSSIKTALQREQRRRGGSNAQ</sequence>
<dbReference type="AlphaFoldDB" id="A0AAX1UFL8"/>
<evidence type="ECO:0000313" key="2">
    <source>
        <dbReference type="EMBL" id="RHZ91136.1"/>
    </source>
</evidence>